<gene>
    <name evidence="3" type="ORF">L1049_011141</name>
</gene>
<dbReference type="AlphaFoldDB" id="A0AAP0RW75"/>
<dbReference type="Proteomes" id="UP001415857">
    <property type="component" value="Unassembled WGS sequence"/>
</dbReference>
<proteinExistence type="inferred from homology"/>
<comment type="caution">
    <text evidence="3">The sequence shown here is derived from an EMBL/GenBank/DDBJ whole genome shotgun (WGS) entry which is preliminary data.</text>
</comment>
<dbReference type="PANTHER" id="PTHR11328">
    <property type="entry name" value="MAJOR FACILITATOR SUPERFAMILY DOMAIN-CONTAINING PROTEIN"/>
    <property type="match status" value="1"/>
</dbReference>
<sequence>MESNLKFLYNTGCSLPQRWLLFAQAFLAFYVINDLQMAQSSKALVPAIIYICSFIVSLILQEIKWTGLRLKVVYSAGGVIWIFCGAGILFLMRSMNAFMYIISIFIGVANALMTVTGVSMQSVLVGEDLHGCAFVYGSLSFLDKVSCGIALFILESYQSSSPDLQGCHSIISCFSITRTGLGLVPAICALAGVGDYIHHETSPHCTKASDGAPIGIVCHYVSGWVIRLQAFPHIPKKRIV</sequence>
<keyword evidence="2" id="KW-0812">Transmembrane</keyword>
<protein>
    <submittedName>
        <fullName evidence="3">Uncharacterized protein</fullName>
    </submittedName>
</protein>
<dbReference type="PANTHER" id="PTHR11328:SF28">
    <property type="entry name" value="MAJOR FACILITATOR SUPERFAMILY DOMAIN-CONTAINING PROTEIN 12"/>
    <property type="match status" value="1"/>
</dbReference>
<keyword evidence="2" id="KW-0472">Membrane</keyword>
<feature type="transmembrane region" description="Helical" evidence="2">
    <location>
        <begin position="15"/>
        <end position="32"/>
    </location>
</feature>
<dbReference type="EMBL" id="JBBPBK010000006">
    <property type="protein sequence ID" value="KAK9282916.1"/>
    <property type="molecule type" value="Genomic_DNA"/>
</dbReference>
<reference evidence="3 4" key="1">
    <citation type="journal article" date="2024" name="Plant J.">
        <title>Genome sequences and population genomics reveal climatic adaptation and genomic divergence between two closely related sweetgum species.</title>
        <authorList>
            <person name="Xu W.Q."/>
            <person name="Ren C.Q."/>
            <person name="Zhang X.Y."/>
            <person name="Comes H.P."/>
            <person name="Liu X.H."/>
            <person name="Li Y.G."/>
            <person name="Kettle C.J."/>
            <person name="Jalonen R."/>
            <person name="Gaisberger H."/>
            <person name="Ma Y.Z."/>
            <person name="Qiu Y.X."/>
        </authorList>
    </citation>
    <scope>NUCLEOTIDE SEQUENCE [LARGE SCALE GENOMIC DNA]</scope>
    <source>
        <strain evidence="3">Hangzhou</strain>
    </source>
</reference>
<feature type="transmembrane region" description="Helical" evidence="2">
    <location>
        <begin position="98"/>
        <end position="121"/>
    </location>
</feature>
<accession>A0AAP0RW75</accession>
<dbReference type="GO" id="GO:0015293">
    <property type="term" value="F:symporter activity"/>
    <property type="evidence" value="ECO:0007669"/>
    <property type="project" value="InterPro"/>
</dbReference>
<evidence type="ECO:0000313" key="3">
    <source>
        <dbReference type="EMBL" id="KAK9282916.1"/>
    </source>
</evidence>
<feature type="transmembrane region" description="Helical" evidence="2">
    <location>
        <begin position="72"/>
        <end position="91"/>
    </location>
</feature>
<dbReference type="InterPro" id="IPR039672">
    <property type="entry name" value="MFS_2"/>
</dbReference>
<name>A0AAP0RW75_LIQFO</name>
<evidence type="ECO:0000256" key="1">
    <source>
        <dbReference type="ARBA" id="ARBA00008335"/>
    </source>
</evidence>
<evidence type="ECO:0000256" key="2">
    <source>
        <dbReference type="SAM" id="Phobius"/>
    </source>
</evidence>
<dbReference type="GO" id="GO:0008643">
    <property type="term" value="P:carbohydrate transport"/>
    <property type="evidence" value="ECO:0007669"/>
    <property type="project" value="InterPro"/>
</dbReference>
<keyword evidence="2" id="KW-1133">Transmembrane helix</keyword>
<comment type="similarity">
    <text evidence="1">Belongs to the major facilitator superfamily.</text>
</comment>
<feature type="transmembrane region" description="Helical" evidence="2">
    <location>
        <begin position="44"/>
        <end position="60"/>
    </location>
</feature>
<dbReference type="GO" id="GO:0005886">
    <property type="term" value="C:plasma membrane"/>
    <property type="evidence" value="ECO:0007669"/>
    <property type="project" value="TreeGrafter"/>
</dbReference>
<organism evidence="3 4">
    <name type="scientific">Liquidambar formosana</name>
    <name type="common">Formosan gum</name>
    <dbReference type="NCBI Taxonomy" id="63359"/>
    <lineage>
        <taxon>Eukaryota</taxon>
        <taxon>Viridiplantae</taxon>
        <taxon>Streptophyta</taxon>
        <taxon>Embryophyta</taxon>
        <taxon>Tracheophyta</taxon>
        <taxon>Spermatophyta</taxon>
        <taxon>Magnoliopsida</taxon>
        <taxon>eudicotyledons</taxon>
        <taxon>Gunneridae</taxon>
        <taxon>Pentapetalae</taxon>
        <taxon>Saxifragales</taxon>
        <taxon>Altingiaceae</taxon>
        <taxon>Liquidambar</taxon>
    </lineage>
</organism>
<keyword evidence="4" id="KW-1185">Reference proteome</keyword>
<evidence type="ECO:0000313" key="4">
    <source>
        <dbReference type="Proteomes" id="UP001415857"/>
    </source>
</evidence>